<keyword evidence="1" id="KW-0472">Membrane</keyword>
<name>A0A7J9NQJ6_METMI</name>
<proteinExistence type="predicted"/>
<feature type="transmembrane region" description="Helical" evidence="1">
    <location>
        <begin position="82"/>
        <end position="101"/>
    </location>
</feature>
<gene>
    <name evidence="2" type="ORF">HNP87_001821</name>
    <name evidence="3" type="ORF">HNP95_001655</name>
</gene>
<evidence type="ECO:0000256" key="1">
    <source>
        <dbReference type="SAM" id="Phobius"/>
    </source>
</evidence>
<keyword evidence="1" id="KW-1133">Transmembrane helix</keyword>
<dbReference type="EMBL" id="JACDUI010000003">
    <property type="protein sequence ID" value="MBA2841272.1"/>
    <property type="molecule type" value="Genomic_DNA"/>
</dbReference>
<protein>
    <submittedName>
        <fullName evidence="2">Energy-coupling factor transport system substrate-specific component</fullName>
    </submittedName>
</protein>
<dbReference type="Gene3D" id="1.10.1760.20">
    <property type="match status" value="1"/>
</dbReference>
<feature type="transmembrane region" description="Helical" evidence="1">
    <location>
        <begin position="113"/>
        <end position="134"/>
    </location>
</feature>
<evidence type="ECO:0000313" key="4">
    <source>
        <dbReference type="Proteomes" id="UP000563838"/>
    </source>
</evidence>
<dbReference type="AlphaFoldDB" id="A0A7J9NQJ6"/>
<organism evidence="2 4">
    <name type="scientific">Methanococcus maripaludis</name>
    <name type="common">Methanococcus deltae</name>
    <dbReference type="NCBI Taxonomy" id="39152"/>
    <lineage>
        <taxon>Archaea</taxon>
        <taxon>Methanobacteriati</taxon>
        <taxon>Methanobacteriota</taxon>
        <taxon>Methanomada group</taxon>
        <taxon>Methanococci</taxon>
        <taxon>Methanococcales</taxon>
        <taxon>Methanococcaceae</taxon>
        <taxon>Methanococcus</taxon>
    </lineage>
</organism>
<dbReference type="Proteomes" id="UP000571751">
    <property type="component" value="Unassembled WGS sequence"/>
</dbReference>
<evidence type="ECO:0000313" key="2">
    <source>
        <dbReference type="EMBL" id="MBA2841272.1"/>
    </source>
</evidence>
<dbReference type="EMBL" id="JACDUP010000003">
    <property type="protein sequence ID" value="MBA2869459.1"/>
    <property type="molecule type" value="Genomic_DNA"/>
</dbReference>
<keyword evidence="1" id="KW-0812">Transmembrane</keyword>
<dbReference type="Pfam" id="PF12822">
    <property type="entry name" value="ECF_trnsprt"/>
    <property type="match status" value="1"/>
</dbReference>
<dbReference type="GO" id="GO:0022857">
    <property type="term" value="F:transmembrane transporter activity"/>
    <property type="evidence" value="ECO:0007669"/>
    <property type="project" value="InterPro"/>
</dbReference>
<reference evidence="4 5" key="1">
    <citation type="submission" date="2020-07" db="EMBL/GenBank/DDBJ databases">
        <title>Genomic Encyclopedia of Type Strains, Phase IV (KMG-V): Genome sequencing to study the core and pangenomes of soil and plant-associated prokaryotes.</title>
        <authorList>
            <person name="Whitman W."/>
        </authorList>
    </citation>
    <scope>NUCLEOTIDE SEQUENCE [LARGE SCALE GENOMIC DNA]</scope>
    <source>
        <strain evidence="2 4">A4</strain>
        <strain evidence="3 5">C14</strain>
    </source>
</reference>
<feature type="transmembrane region" description="Helical" evidence="1">
    <location>
        <begin position="173"/>
        <end position="190"/>
    </location>
</feature>
<evidence type="ECO:0000313" key="5">
    <source>
        <dbReference type="Proteomes" id="UP000571751"/>
    </source>
</evidence>
<dbReference type="InterPro" id="IPR024529">
    <property type="entry name" value="ECF_trnsprt_substrate-spec"/>
</dbReference>
<sequence>MDGKMNELKVDREDYKKVLYRYLILLSIGINIVGAQAVPILNIPAFLDAVGTIFSAVVMGPIIGAGVGLVTNLALGFLVDPGYFYFAGVNVLIGITTGYIFKDHPFNLKTVFAASIFISIIASIVGNTISYMAFGGVAGEQLDRITFLLVERGIDLFVSVNISGFFANLLDKVLSFAIVFCIMMLIDRNLKVNEFNIRWK</sequence>
<feature type="transmembrane region" description="Helical" evidence="1">
    <location>
        <begin position="53"/>
        <end position="75"/>
    </location>
</feature>
<dbReference type="RefSeq" id="WP_181489326.1">
    <property type="nucleotide sequence ID" value="NZ_JACDUI010000003.1"/>
</dbReference>
<feature type="transmembrane region" description="Helical" evidence="1">
    <location>
        <begin position="20"/>
        <end position="41"/>
    </location>
</feature>
<accession>A0A7J9NQJ6</accession>
<evidence type="ECO:0000313" key="3">
    <source>
        <dbReference type="EMBL" id="MBA2869459.1"/>
    </source>
</evidence>
<comment type="caution">
    <text evidence="2">The sequence shown here is derived from an EMBL/GenBank/DDBJ whole genome shotgun (WGS) entry which is preliminary data.</text>
</comment>
<dbReference type="Proteomes" id="UP000563838">
    <property type="component" value="Unassembled WGS sequence"/>
</dbReference>